<comment type="caution">
    <text evidence="1">The sequence shown here is derived from an EMBL/GenBank/DDBJ whole genome shotgun (WGS) entry which is preliminary data.</text>
</comment>
<organism evidence="1 2">
    <name type="scientific">Leptospira montravelensis</name>
    <dbReference type="NCBI Taxonomy" id="2484961"/>
    <lineage>
        <taxon>Bacteria</taxon>
        <taxon>Pseudomonadati</taxon>
        <taxon>Spirochaetota</taxon>
        <taxon>Spirochaetia</taxon>
        <taxon>Leptospirales</taxon>
        <taxon>Leptospiraceae</taxon>
        <taxon>Leptospira</taxon>
    </lineage>
</organism>
<accession>A0ABY2LQK5</accession>
<sequence>MNSNKHSLENIEAELKKYDTEHNYSSYSANDKELERQFLTDTIKTDIKSTLGIDIYQYSQFPEPNQNFIPVIFKLLIDVTNLNIAKYDFILFQKYIKNSKLEIDFIDSGDGGFFIFENPLLSLAYAIHFQEVLTNYNTYHLYRRLRISIGEISLRYSITYDSIFQLDDNFYGASIINNARILSKDKLNRCLSDQNTHDWFLKYFNSIEQLSNITDRDLKRVEPFKDYDFKNISKIKFSALSKNANGAVQSFGIKNIYSQKIGLIKSKNQYFSIYNLQITFIYGIFNEEGTEYQNITSTLGNLNTSGLNVE</sequence>
<gene>
    <name evidence="1" type="ORF">EHQ31_09285</name>
</gene>
<dbReference type="RefSeq" id="WP_135574155.1">
    <property type="nucleotide sequence ID" value="NZ_RQFN01000026.1"/>
</dbReference>
<evidence type="ECO:0000313" key="2">
    <source>
        <dbReference type="Proteomes" id="UP000297465"/>
    </source>
</evidence>
<reference evidence="2" key="1">
    <citation type="journal article" date="2019" name="PLoS Negl. Trop. Dis.">
        <title>Revisiting the worldwide diversity of Leptospira species in the environment.</title>
        <authorList>
            <person name="Vincent A.T."/>
            <person name="Schiettekatte O."/>
            <person name="Bourhy P."/>
            <person name="Veyrier F.J."/>
            <person name="Picardeau M."/>
        </authorList>
    </citation>
    <scope>NUCLEOTIDE SEQUENCE [LARGE SCALE GENOMIC DNA]</scope>
    <source>
        <strain evidence="2">201800278</strain>
    </source>
</reference>
<name>A0ABY2LQK5_9LEPT</name>
<dbReference type="Proteomes" id="UP000297465">
    <property type="component" value="Unassembled WGS sequence"/>
</dbReference>
<keyword evidence="2" id="KW-1185">Reference proteome</keyword>
<protein>
    <submittedName>
        <fullName evidence="1">Uncharacterized protein</fullName>
    </submittedName>
</protein>
<evidence type="ECO:0000313" key="1">
    <source>
        <dbReference type="EMBL" id="TGL02360.1"/>
    </source>
</evidence>
<proteinExistence type="predicted"/>
<dbReference type="EMBL" id="RQFO01000014">
    <property type="protein sequence ID" value="TGL02360.1"/>
    <property type="molecule type" value="Genomic_DNA"/>
</dbReference>